<evidence type="ECO:0000259" key="2">
    <source>
        <dbReference type="PROSITE" id="PS50206"/>
    </source>
</evidence>
<gene>
    <name evidence="3" type="ORF">M427DRAFT_140257</name>
</gene>
<dbReference type="AlphaFoldDB" id="A0A139A0Q0"/>
<dbReference type="InterPro" id="IPR036873">
    <property type="entry name" value="Rhodanese-like_dom_sf"/>
</dbReference>
<feature type="domain" description="Rhodanese" evidence="2">
    <location>
        <begin position="212"/>
        <end position="310"/>
    </location>
</feature>
<dbReference type="PANTHER" id="PTHR43268:SF6">
    <property type="entry name" value="THIOSULFATE SULFURTRANSFERASE_RHODANESE-LIKE DOMAIN-CONTAINING PROTEIN 2"/>
    <property type="match status" value="1"/>
</dbReference>
<dbReference type="Proteomes" id="UP000070544">
    <property type="component" value="Unassembled WGS sequence"/>
</dbReference>
<dbReference type="EMBL" id="KQ965844">
    <property type="protein sequence ID" value="KXS09933.1"/>
    <property type="molecule type" value="Genomic_DNA"/>
</dbReference>
<dbReference type="Gene3D" id="3.40.250.10">
    <property type="entry name" value="Rhodanese-like domain"/>
    <property type="match status" value="1"/>
</dbReference>
<evidence type="ECO:0000256" key="1">
    <source>
        <dbReference type="SAM" id="MobiDB-lite"/>
    </source>
</evidence>
<dbReference type="InterPro" id="IPR001763">
    <property type="entry name" value="Rhodanese-like_dom"/>
</dbReference>
<dbReference type="Gene3D" id="3.30.70.100">
    <property type="match status" value="1"/>
</dbReference>
<accession>A0A139A0Q0</accession>
<feature type="compositionally biased region" description="Polar residues" evidence="1">
    <location>
        <begin position="313"/>
        <end position="335"/>
    </location>
</feature>
<organism evidence="3 4">
    <name type="scientific">Gonapodya prolifera (strain JEL478)</name>
    <name type="common">Monoblepharis prolifera</name>
    <dbReference type="NCBI Taxonomy" id="1344416"/>
    <lineage>
        <taxon>Eukaryota</taxon>
        <taxon>Fungi</taxon>
        <taxon>Fungi incertae sedis</taxon>
        <taxon>Chytridiomycota</taxon>
        <taxon>Chytridiomycota incertae sedis</taxon>
        <taxon>Monoblepharidomycetes</taxon>
        <taxon>Monoblepharidales</taxon>
        <taxon>Gonapodyaceae</taxon>
        <taxon>Gonapodya</taxon>
    </lineage>
</organism>
<proteinExistence type="predicted"/>
<dbReference type="STRING" id="1344416.A0A139A0Q0"/>
<sequence length="437" mass="48546">MSPPLAPRRVAKGESDPVVLPCGGLDRCSETPAWILFERSYLPPHYVYHQFPSNCSPEWLCEDLSRLLAPFPSITGKFRISREGINVTCAGRNHEIKTWLSTWVREDGGSWGEMWTAVGGLEDPASPEHDESEKKWQWTKRRRALFKPMPGCIHAFPNLSIRATEEVTPLAVPKWSRTTLRWNGEPSDSRIPALEPAEWHQLLQTLGGDGGESSEAVLIDARNAYESRAGHFAGATGFDAWPELHHQTTEESGSSEKGATVAMYCTGGVRCEKLSSWVVENLQGVREVFTLNDGIHAYLQWLADQQNTHEEQAATTDTQPDPTSRPIENSNSTPQSLFRGANYVFDARTTLTCCDDCCDMDAKLKLALPLESSTATVQETNEVGSGLKEAREGLCRSSSQGWTSATLVQRRGFVCACERARRAAWDEPITHIRGARE</sequence>
<evidence type="ECO:0000313" key="4">
    <source>
        <dbReference type="Proteomes" id="UP000070544"/>
    </source>
</evidence>
<protein>
    <recommendedName>
        <fullName evidence="2">Rhodanese domain-containing protein</fullName>
    </recommendedName>
</protein>
<dbReference type="OrthoDB" id="25002at2759"/>
<name>A0A139A0Q0_GONPJ</name>
<evidence type="ECO:0000313" key="3">
    <source>
        <dbReference type="EMBL" id="KXS09933.1"/>
    </source>
</evidence>
<dbReference type="PROSITE" id="PS50206">
    <property type="entry name" value="RHODANESE_3"/>
    <property type="match status" value="1"/>
</dbReference>
<dbReference type="InterPro" id="IPR020936">
    <property type="entry name" value="TrhO"/>
</dbReference>
<reference evidence="3 4" key="1">
    <citation type="journal article" date="2015" name="Genome Biol. Evol.">
        <title>Phylogenomic analyses indicate that early fungi evolved digesting cell walls of algal ancestors of land plants.</title>
        <authorList>
            <person name="Chang Y."/>
            <person name="Wang S."/>
            <person name="Sekimoto S."/>
            <person name="Aerts A.L."/>
            <person name="Choi C."/>
            <person name="Clum A."/>
            <person name="LaButti K.M."/>
            <person name="Lindquist E.A."/>
            <person name="Yee Ngan C."/>
            <person name="Ohm R.A."/>
            <person name="Salamov A.A."/>
            <person name="Grigoriev I.V."/>
            <person name="Spatafora J.W."/>
            <person name="Berbee M.L."/>
        </authorList>
    </citation>
    <scope>NUCLEOTIDE SEQUENCE [LARGE SCALE GENOMIC DNA]</scope>
    <source>
        <strain evidence="3 4">JEL478</strain>
    </source>
</reference>
<keyword evidence="4" id="KW-1185">Reference proteome</keyword>
<dbReference type="Pfam" id="PF00581">
    <property type="entry name" value="Rhodanese"/>
    <property type="match status" value="1"/>
</dbReference>
<feature type="region of interest" description="Disordered" evidence="1">
    <location>
        <begin position="308"/>
        <end position="335"/>
    </location>
</feature>
<dbReference type="PANTHER" id="PTHR43268">
    <property type="entry name" value="THIOSULFATE SULFURTRANSFERASE/RHODANESE-LIKE DOMAIN-CONTAINING PROTEIN 2"/>
    <property type="match status" value="1"/>
</dbReference>
<dbReference type="SUPFAM" id="SSF52821">
    <property type="entry name" value="Rhodanese/Cell cycle control phosphatase"/>
    <property type="match status" value="1"/>
</dbReference>